<name>A0A0D1W794_9EURO</name>
<evidence type="ECO:0000256" key="2">
    <source>
        <dbReference type="SAM" id="Phobius"/>
    </source>
</evidence>
<keyword evidence="2" id="KW-0812">Transmembrane</keyword>
<keyword evidence="2" id="KW-0472">Membrane</keyword>
<feature type="compositionally biased region" description="Polar residues" evidence="1">
    <location>
        <begin position="56"/>
        <end position="65"/>
    </location>
</feature>
<proteinExistence type="predicted"/>
<protein>
    <recommendedName>
        <fullName evidence="5">Transcription factor domain-containing protein</fullName>
    </recommendedName>
</protein>
<evidence type="ECO:0008006" key="5">
    <source>
        <dbReference type="Google" id="ProtNLM"/>
    </source>
</evidence>
<accession>A0A0D1W794</accession>
<reference evidence="3 4" key="1">
    <citation type="submission" date="2015-01" db="EMBL/GenBank/DDBJ databases">
        <title>The Genome Sequence of Exophiala sideris CBS121828.</title>
        <authorList>
            <consortium name="The Broad Institute Genomics Platform"/>
            <person name="Cuomo C."/>
            <person name="de Hoog S."/>
            <person name="Gorbushina A."/>
            <person name="Stielow B."/>
            <person name="Teixiera M."/>
            <person name="Abouelleil A."/>
            <person name="Chapman S.B."/>
            <person name="Priest M."/>
            <person name="Young S.K."/>
            <person name="Wortman J."/>
            <person name="Nusbaum C."/>
            <person name="Birren B."/>
        </authorList>
    </citation>
    <scope>NUCLEOTIDE SEQUENCE [LARGE SCALE GENOMIC DNA]</scope>
    <source>
        <strain evidence="3 4">CBS 121828</strain>
    </source>
</reference>
<organism evidence="3 4">
    <name type="scientific">Exophiala sideris</name>
    <dbReference type="NCBI Taxonomy" id="1016849"/>
    <lineage>
        <taxon>Eukaryota</taxon>
        <taxon>Fungi</taxon>
        <taxon>Dikarya</taxon>
        <taxon>Ascomycota</taxon>
        <taxon>Pezizomycotina</taxon>
        <taxon>Eurotiomycetes</taxon>
        <taxon>Chaetothyriomycetidae</taxon>
        <taxon>Chaetothyriales</taxon>
        <taxon>Herpotrichiellaceae</taxon>
        <taxon>Exophiala</taxon>
    </lineage>
</organism>
<dbReference type="STRING" id="1016849.A0A0D1W794"/>
<dbReference type="EMBL" id="KN846951">
    <property type="protein sequence ID" value="KIV84535.1"/>
    <property type="molecule type" value="Genomic_DNA"/>
</dbReference>
<sequence length="676" mass="76589">MPPFAKIHVPIAFVGAGFAALKCVLGLQLWIAQSSGSRRTRSLRKWTAKDVPPRNARTNVTSTEPPSLASPGHVTTISNLHAEHLFSRRQQAITLHHILWDIFTTLFEPQLGLWIGTFCNPFKRLDTAPKTLVSRLMVTLDNFPSSPIDRETARMLAPPDLQWDIENDPDQETLVNQALLSAVHAFSARWLPAGHFRKGNTSDLQESIAMKEYFVESIRTRAHQDVVRVLTRPSYRSILALYLFGTTPTSRKSMERRMPDHCFETALRHYVHLRAKAHILTRSPLMAPNQIGLATDGGFAKTKAEEEYDHLRDTAYWFGIVIDGSRALTRCRLSVLLPGFNGESQVWDHVRKQSENFDAVYRPMQPSRALLTDETVMTMIQYGSSCKTLFWKAVSRLQEYLVFHAMEVPLQTLLEKVVQEMDRFENVFGPFLDKCGRDYILLSEKSRISYLILSLHFHLGVLILVDTLEALPKAHVAGQFLDVKGYRISSTRTIVNLIHLMLQQTESHNCDATTSIILRDPYPEHTRNALARAGYSVLNLYDSMSISKQAAEIMASSLLAGLEVLTQVSYIAAESLSDLHKVYAESDLVIKRREIADLAHLTVLSSALETSVSPEMFDDETVKQLDLAGEDPRLVDKTIERHEVHNLTQDFVWNDFSEIDFSAFTQDWAFEDCFSS</sequence>
<evidence type="ECO:0000313" key="4">
    <source>
        <dbReference type="Proteomes" id="UP000053599"/>
    </source>
</evidence>
<keyword evidence="2" id="KW-1133">Transmembrane helix</keyword>
<dbReference type="OrthoDB" id="5958943at2759"/>
<dbReference type="AlphaFoldDB" id="A0A0D1W794"/>
<dbReference type="Proteomes" id="UP000053599">
    <property type="component" value="Unassembled WGS sequence"/>
</dbReference>
<evidence type="ECO:0000313" key="3">
    <source>
        <dbReference type="EMBL" id="KIV84535.1"/>
    </source>
</evidence>
<feature type="transmembrane region" description="Helical" evidence="2">
    <location>
        <begin position="12"/>
        <end position="32"/>
    </location>
</feature>
<evidence type="ECO:0000256" key="1">
    <source>
        <dbReference type="SAM" id="MobiDB-lite"/>
    </source>
</evidence>
<feature type="region of interest" description="Disordered" evidence="1">
    <location>
        <begin position="50"/>
        <end position="69"/>
    </location>
</feature>
<gene>
    <name evidence="3" type="ORF">PV11_00309</name>
</gene>
<dbReference type="HOGENOM" id="CLU_023801_0_0_1"/>